<sequence length="87" mass="9822">MPGRKLWRGLVQNCSAGSSETNHDRTSEWTIVLLHDKTDGGHVTAYAFSQRGRSFRGTCRPLRRNVSNCPPVPRQKRLRPTQYGRGG</sequence>
<evidence type="ECO:0000313" key="3">
    <source>
        <dbReference type="Proteomes" id="UP001519460"/>
    </source>
</evidence>
<dbReference type="Proteomes" id="UP001519460">
    <property type="component" value="Unassembled WGS sequence"/>
</dbReference>
<proteinExistence type="predicted"/>
<name>A0ABD0LXT6_9CAEN</name>
<gene>
    <name evidence="2" type="ORF">BaRGS_00004644</name>
</gene>
<dbReference type="AlphaFoldDB" id="A0ABD0LXT6"/>
<evidence type="ECO:0000256" key="1">
    <source>
        <dbReference type="SAM" id="MobiDB-lite"/>
    </source>
</evidence>
<dbReference type="EMBL" id="JACVVK020000016">
    <property type="protein sequence ID" value="KAK7504340.1"/>
    <property type="molecule type" value="Genomic_DNA"/>
</dbReference>
<protein>
    <submittedName>
        <fullName evidence="2">Uncharacterized protein</fullName>
    </submittedName>
</protein>
<reference evidence="2 3" key="1">
    <citation type="journal article" date="2023" name="Sci. Data">
        <title>Genome assembly of the Korean intertidal mud-creeper Batillaria attramentaria.</title>
        <authorList>
            <person name="Patra A.K."/>
            <person name="Ho P.T."/>
            <person name="Jun S."/>
            <person name="Lee S.J."/>
            <person name="Kim Y."/>
            <person name="Won Y.J."/>
        </authorList>
    </citation>
    <scope>NUCLEOTIDE SEQUENCE [LARGE SCALE GENOMIC DNA]</scope>
    <source>
        <strain evidence="2">Wonlab-2016</strain>
    </source>
</reference>
<feature type="region of interest" description="Disordered" evidence="1">
    <location>
        <begin position="62"/>
        <end position="87"/>
    </location>
</feature>
<organism evidence="2 3">
    <name type="scientific">Batillaria attramentaria</name>
    <dbReference type="NCBI Taxonomy" id="370345"/>
    <lineage>
        <taxon>Eukaryota</taxon>
        <taxon>Metazoa</taxon>
        <taxon>Spiralia</taxon>
        <taxon>Lophotrochozoa</taxon>
        <taxon>Mollusca</taxon>
        <taxon>Gastropoda</taxon>
        <taxon>Caenogastropoda</taxon>
        <taxon>Sorbeoconcha</taxon>
        <taxon>Cerithioidea</taxon>
        <taxon>Batillariidae</taxon>
        <taxon>Batillaria</taxon>
    </lineage>
</organism>
<keyword evidence="3" id="KW-1185">Reference proteome</keyword>
<feature type="non-terminal residue" evidence="2">
    <location>
        <position position="87"/>
    </location>
</feature>
<accession>A0ABD0LXT6</accession>
<comment type="caution">
    <text evidence="2">The sequence shown here is derived from an EMBL/GenBank/DDBJ whole genome shotgun (WGS) entry which is preliminary data.</text>
</comment>
<evidence type="ECO:0000313" key="2">
    <source>
        <dbReference type="EMBL" id="KAK7504340.1"/>
    </source>
</evidence>